<protein>
    <recommendedName>
        <fullName evidence="7">LytR family transcriptional regulator</fullName>
    </recommendedName>
</protein>
<dbReference type="InterPro" id="IPR050922">
    <property type="entry name" value="LytR/CpsA/Psr_CW_biosynth"/>
</dbReference>
<evidence type="ECO:0000256" key="2">
    <source>
        <dbReference type="SAM" id="Phobius"/>
    </source>
</evidence>
<dbReference type="Gene3D" id="3.40.630.190">
    <property type="entry name" value="LCP protein"/>
    <property type="match status" value="1"/>
</dbReference>
<dbReference type="InterPro" id="IPR004474">
    <property type="entry name" value="LytR_CpsA_psr"/>
</dbReference>
<evidence type="ECO:0008006" key="7">
    <source>
        <dbReference type="Google" id="ProtNLM"/>
    </source>
</evidence>
<dbReference type="AlphaFoldDB" id="A0A5M3VYL8"/>
<evidence type="ECO:0000259" key="4">
    <source>
        <dbReference type="Pfam" id="PF13399"/>
    </source>
</evidence>
<evidence type="ECO:0000256" key="1">
    <source>
        <dbReference type="ARBA" id="ARBA00006068"/>
    </source>
</evidence>
<keyword evidence="2" id="KW-0812">Transmembrane</keyword>
<dbReference type="Pfam" id="PF03816">
    <property type="entry name" value="LytR_cpsA_psr"/>
    <property type="match status" value="1"/>
</dbReference>
<comment type="caution">
    <text evidence="5">The sequence shown here is derived from an EMBL/GenBank/DDBJ whole genome shotgun (WGS) entry which is preliminary data.</text>
</comment>
<comment type="similarity">
    <text evidence="1">Belongs to the LytR/CpsA/Psr (LCP) family.</text>
</comment>
<proteinExistence type="inferred from homology"/>
<dbReference type="PANTHER" id="PTHR33392">
    <property type="entry name" value="POLYISOPRENYL-TEICHOIC ACID--PEPTIDOGLYCAN TEICHOIC ACID TRANSFERASE TAGU"/>
    <property type="match status" value="1"/>
</dbReference>
<dbReference type="OrthoDB" id="5168236at2"/>
<keyword evidence="6" id="KW-1185">Reference proteome</keyword>
<feature type="transmembrane region" description="Helical" evidence="2">
    <location>
        <begin position="12"/>
        <end position="36"/>
    </location>
</feature>
<feature type="domain" description="LytR/CpsA/Psr regulator C-terminal" evidence="4">
    <location>
        <begin position="347"/>
        <end position="432"/>
    </location>
</feature>
<dbReference type="Pfam" id="PF13399">
    <property type="entry name" value="LytR_C"/>
    <property type="match status" value="1"/>
</dbReference>
<accession>A0A5M3VYL8</accession>
<feature type="domain" description="Cell envelope-related transcriptional attenuator" evidence="3">
    <location>
        <begin position="91"/>
        <end position="247"/>
    </location>
</feature>
<organism evidence="5 6">
    <name type="scientific">Acrocarpospora corrugata</name>
    <dbReference type="NCBI Taxonomy" id="35763"/>
    <lineage>
        <taxon>Bacteria</taxon>
        <taxon>Bacillati</taxon>
        <taxon>Actinomycetota</taxon>
        <taxon>Actinomycetes</taxon>
        <taxon>Streptosporangiales</taxon>
        <taxon>Streptosporangiaceae</taxon>
        <taxon>Acrocarpospora</taxon>
    </lineage>
</organism>
<reference evidence="5 6" key="1">
    <citation type="submission" date="2019-10" db="EMBL/GenBank/DDBJ databases">
        <title>Whole genome shotgun sequence of Acrocarpospora corrugata NBRC 13972.</title>
        <authorList>
            <person name="Ichikawa N."/>
            <person name="Kimura A."/>
            <person name="Kitahashi Y."/>
            <person name="Komaki H."/>
            <person name="Oguchi A."/>
        </authorList>
    </citation>
    <scope>NUCLEOTIDE SEQUENCE [LARGE SCALE GENOMIC DNA]</scope>
    <source>
        <strain evidence="5 6">NBRC 13972</strain>
    </source>
</reference>
<name>A0A5M3VYL8_9ACTN</name>
<keyword evidence="2" id="KW-1133">Transmembrane helix</keyword>
<evidence type="ECO:0000313" key="6">
    <source>
        <dbReference type="Proteomes" id="UP000334990"/>
    </source>
</evidence>
<dbReference type="RefSeq" id="WP_155337490.1">
    <property type="nucleotide sequence ID" value="NZ_BAAABN010000079.1"/>
</dbReference>
<sequence length="455" mass="49285">MSAVGVRPVPKWRAWLWAFLAGFLGVLVGAVTYLVVGVVTLTGNVTHEQIPQKELGPRPTKIATEAMNVLIVGSDKRDGANARYGKFGGERTDTIILAHVSPKRDGALLISFPRDSLVQLPGCPARAGFPGQREHIGMINESFNSGGIVCTWKTIEGLTGIRIDHFVKVDFTGFKEMVNALGGVPICVPEPGIADRKALLTLSAGRHLLSGEQSLGYVRARYSLGDGSDIGRIQRQQMFLASMAKKAMSGETLADPALLFDFLDAVTRSITTDPQLSVGVMKDLAVSAQGITAGQIRFVTAPWRYSLTSPGRVEWVQPQADRLFKMVASDQVSANLATGEQKIPKSQIHIIVQNASGRADLGTIAAANLEQRGYHIVRVQQAPTYAPKTTIKYTPNGLTRAPRLFREIKRTTTFRVEAGTTERLVLVVGADWEGLKPPKTLDDIDSFDATHDTCG</sequence>
<evidence type="ECO:0000259" key="3">
    <source>
        <dbReference type="Pfam" id="PF03816"/>
    </source>
</evidence>
<dbReference type="EMBL" id="BLAD01000049">
    <property type="protein sequence ID" value="GES01189.1"/>
    <property type="molecule type" value="Genomic_DNA"/>
</dbReference>
<dbReference type="NCBIfam" id="TIGR00350">
    <property type="entry name" value="lytR_cpsA_psr"/>
    <property type="match status" value="1"/>
</dbReference>
<dbReference type="Gene3D" id="3.30.70.2390">
    <property type="match status" value="1"/>
</dbReference>
<dbReference type="PANTHER" id="PTHR33392:SF6">
    <property type="entry name" value="POLYISOPRENYL-TEICHOIC ACID--PEPTIDOGLYCAN TEICHOIC ACID TRANSFERASE TAGU"/>
    <property type="match status" value="1"/>
</dbReference>
<evidence type="ECO:0000313" key="5">
    <source>
        <dbReference type="EMBL" id="GES01189.1"/>
    </source>
</evidence>
<dbReference type="Proteomes" id="UP000334990">
    <property type="component" value="Unassembled WGS sequence"/>
</dbReference>
<keyword evidence="2" id="KW-0472">Membrane</keyword>
<gene>
    <name evidence="5" type="ORF">Acor_32530</name>
</gene>
<dbReference type="InterPro" id="IPR027381">
    <property type="entry name" value="LytR/CpsA/Psr_C"/>
</dbReference>